<reference evidence="5 6" key="2">
    <citation type="submission" date="2019-01" db="EMBL/GenBank/DDBJ databases">
        <title>A chromosome length genome reference of the Java medaka (oryzias javanicus).</title>
        <authorList>
            <person name="Herpin A."/>
            <person name="Takehana Y."/>
            <person name="Naruse K."/>
            <person name="Ansai S."/>
            <person name="Kawaguchi M."/>
        </authorList>
    </citation>
    <scope>NUCLEOTIDE SEQUENCE [LARGE SCALE GENOMIC DNA]</scope>
    <source>
        <strain evidence="5">RS831</strain>
        <tissue evidence="5">Whole body</tissue>
    </source>
</reference>
<accession>A0A3S2PUW1</accession>
<evidence type="ECO:0000256" key="1">
    <source>
        <dbReference type="SAM" id="Coils"/>
    </source>
</evidence>
<dbReference type="EMBL" id="CM012453">
    <property type="protein sequence ID" value="RVE61643.1"/>
    <property type="molecule type" value="Genomic_DNA"/>
</dbReference>
<dbReference type="Proteomes" id="UP000283210">
    <property type="component" value="Chromosome 17"/>
</dbReference>
<dbReference type="InterPro" id="IPR013320">
    <property type="entry name" value="ConA-like_dom_sf"/>
</dbReference>
<gene>
    <name evidence="5" type="ORF">OJAV_G00172540</name>
</gene>
<dbReference type="PRINTS" id="PR01407">
    <property type="entry name" value="BUTYPHLNCDUF"/>
</dbReference>
<organism evidence="5 6">
    <name type="scientific">Oryzias javanicus</name>
    <name type="common">Javanese ricefish</name>
    <name type="synonym">Aplocheilus javanicus</name>
    <dbReference type="NCBI Taxonomy" id="123683"/>
    <lineage>
        <taxon>Eukaryota</taxon>
        <taxon>Metazoa</taxon>
        <taxon>Chordata</taxon>
        <taxon>Craniata</taxon>
        <taxon>Vertebrata</taxon>
        <taxon>Euteleostomi</taxon>
        <taxon>Actinopterygii</taxon>
        <taxon>Neopterygii</taxon>
        <taxon>Teleostei</taxon>
        <taxon>Neoteleostei</taxon>
        <taxon>Acanthomorphata</taxon>
        <taxon>Ovalentaria</taxon>
        <taxon>Atherinomorphae</taxon>
        <taxon>Beloniformes</taxon>
        <taxon>Adrianichthyidae</taxon>
        <taxon>Oryziinae</taxon>
        <taxon>Oryzias</taxon>
    </lineage>
</organism>
<evidence type="ECO:0000259" key="4">
    <source>
        <dbReference type="PROSITE" id="PS50188"/>
    </source>
</evidence>
<dbReference type="OrthoDB" id="8950241at2759"/>
<dbReference type="SUPFAM" id="SSF49899">
    <property type="entry name" value="Concanavalin A-like lectins/glucanases"/>
    <property type="match status" value="1"/>
</dbReference>
<reference evidence="5 6" key="1">
    <citation type="submission" date="2018-11" db="EMBL/GenBank/DDBJ databases">
        <authorList>
            <person name="Lopez-Roques C."/>
            <person name="Donnadieu C."/>
            <person name="Bouchez O."/>
            <person name="Klopp C."/>
            <person name="Cabau C."/>
            <person name="Zahm M."/>
        </authorList>
    </citation>
    <scope>NUCLEOTIDE SEQUENCE [LARGE SCALE GENOMIC DNA]</scope>
    <source>
        <strain evidence="5">RS831</strain>
        <tissue evidence="5">Whole body</tissue>
    </source>
</reference>
<dbReference type="InterPro" id="IPR003877">
    <property type="entry name" value="SPRY_dom"/>
</dbReference>
<protein>
    <recommendedName>
        <fullName evidence="4">B30.2/SPRY domain-containing protein</fullName>
    </recommendedName>
</protein>
<feature type="coiled-coil region" evidence="1">
    <location>
        <begin position="562"/>
        <end position="592"/>
    </location>
</feature>
<dbReference type="SMART" id="SM00449">
    <property type="entry name" value="SPRY"/>
    <property type="match status" value="1"/>
</dbReference>
<sequence length="1355" mass="155401">MIEASSFIWALLLLTSVYQTSDQRHISSVGDIFESTGNPEVDDVLSKIPFDIGDVTNQQSVNVTTVKIQLCTGIKEELGSVKMELEQTARRYNELDEETLGLRREVRQLQMRLSTCSSTASAIAGSYQTQLQIKMNQLLEVINSETFQILKIMALTREVQVLQKKIQLASKNTNKTSEMRALQRELQEKVVELNSKRERFENSHSNAALILQIISLQSQIWDLYQTEAKGGAAVQPDPSILALQEQLNMKIKELQSKEETITAMLEMISVHSKITVIQKMIRHLTEESKNRNAALLLQWRQKGELLAKKISQLADDAKNQELTKEILKLQYELGQLAKLLNVKETVEAQLTAKTVELEVEKSREEALQKKLEQTDYATSQLIFKIISIMEELREQRIVAPTGETQDILTLLQTYKKDYAEAKTEIKDLKEKLERTQEECSGLEERHEKLKTELEQKIMKLNRTADSKAALVLNVLNLYGEINALREQISKSGEPEVLLSPVLVSRRRVEWLHSRKGKIDSNPPSIRHELQNLNDDPQMQLYPIKVPLLVPNDLFPPRDQDPIEKRKELRRQLEQKQDELNLKTAEIQRLVSNPQTMLTIIDLQNKIWDFQKKDTNWTNEELKALQTKLDSLVDGIDSDGEDNTFQALKILTLQSQVEYLQNQLSNLKLSHNSTQTQLQNELAAKENELKRYIFEMMEKDQTNGKLILDIAELQIQLNEIEKQKETEDKTSAATISKLTKQLQLQEEENNQNKALIITLQNKINQRETQCSEYEKKIKDLQNDINTNLKELKGKSDTISSLVLQISTLSVEVEQLGNQLQNSVSTSKVEELKAIIEEKNKELEQKAEELKERSPEAQRRNSGKGDTTRPTRNHVAVQVEIEKLVNVPANNTNSAKIKYLKKELNTLIDGIEDKTNENTKLMFQILSQQDEISLLKKEKEKQLEEKDKLIKDLENVRDNIKEQIEEKTLLINSNDMRIANLSAQIMELYEKIQPLEDEISNLKETYADKLLELTNSLNVTQKELQESEQRLKQSDSKNYELIMKITELRSELKTAQEKGSKDSEKAIEELEEKVKFHQKENGKLENAYKNLKQQMEELKECCTINTNCEDLQKQLQQSQEDADRLHQQLQEKDGALKRLQQNFEEQSQQKAKLQEDHDSLLKKLVDLGEETIYAAKMTFDPNTAHPRVALSADRTEMYTRPDVAQVTDNPSRYDTVLAVLGSTGFSAGKNYWEVSVAGKTCYHLGMVSESAPRKGSLSYRPRNGFWTIVLNKQGQLKAIDQRITTIPIEIHPLRIGVLLDYEKGAISFYDAGSRSHLYTFTGQAFTDKIYPFINYCVDDSVNPIVLLSPGSTDWIKS</sequence>
<dbReference type="Pfam" id="PF00622">
    <property type="entry name" value="SPRY"/>
    <property type="match status" value="1"/>
</dbReference>
<dbReference type="InterPro" id="IPR043136">
    <property type="entry name" value="B30.2/SPRY_sf"/>
</dbReference>
<feature type="compositionally biased region" description="Basic and acidic residues" evidence="2">
    <location>
        <begin position="844"/>
        <end position="857"/>
    </location>
</feature>
<feature type="coiled-coil region" evidence="1">
    <location>
        <begin position="411"/>
        <end position="463"/>
    </location>
</feature>
<feature type="region of interest" description="Disordered" evidence="2">
    <location>
        <begin position="844"/>
        <end position="869"/>
    </location>
</feature>
<feature type="coiled-coil region" evidence="1">
    <location>
        <begin position="923"/>
        <end position="1168"/>
    </location>
</feature>
<dbReference type="SMART" id="SM00589">
    <property type="entry name" value="PRY"/>
    <property type="match status" value="1"/>
</dbReference>
<name>A0A3S2PUW1_ORYJA</name>
<keyword evidence="3" id="KW-0732">Signal</keyword>
<evidence type="ECO:0000313" key="5">
    <source>
        <dbReference type="EMBL" id="RVE61643.1"/>
    </source>
</evidence>
<dbReference type="Pfam" id="PF13765">
    <property type="entry name" value="PRY"/>
    <property type="match status" value="1"/>
</dbReference>
<dbReference type="InterPro" id="IPR001870">
    <property type="entry name" value="B30.2/SPRY"/>
</dbReference>
<feature type="coiled-coil region" evidence="1">
    <location>
        <begin position="78"/>
        <end position="112"/>
    </location>
</feature>
<feature type="chain" id="PRO_5018755026" description="B30.2/SPRY domain-containing protein" evidence="3">
    <location>
        <begin position="23"/>
        <end position="1355"/>
    </location>
</feature>
<dbReference type="Gene3D" id="2.60.120.920">
    <property type="match status" value="1"/>
</dbReference>
<keyword evidence="6" id="KW-1185">Reference proteome</keyword>
<feature type="signal peptide" evidence="3">
    <location>
        <begin position="1"/>
        <end position="22"/>
    </location>
</feature>
<feature type="coiled-coil region" evidence="1">
    <location>
        <begin position="152"/>
        <end position="203"/>
    </location>
</feature>
<dbReference type="InterPro" id="IPR003879">
    <property type="entry name" value="Butyrophylin_SPRY"/>
</dbReference>
<keyword evidence="1" id="KW-0175">Coiled coil</keyword>
<proteinExistence type="predicted"/>
<evidence type="ECO:0000256" key="2">
    <source>
        <dbReference type="SAM" id="MobiDB-lite"/>
    </source>
</evidence>
<dbReference type="FunFam" id="2.60.120.920:FF:000004">
    <property type="entry name" value="Butyrophilin subfamily 1 member A1"/>
    <property type="match status" value="1"/>
</dbReference>
<feature type="coiled-coil region" evidence="1">
    <location>
        <begin position="674"/>
        <end position="789"/>
    </location>
</feature>
<evidence type="ECO:0000313" key="6">
    <source>
        <dbReference type="Proteomes" id="UP000283210"/>
    </source>
</evidence>
<evidence type="ECO:0000256" key="3">
    <source>
        <dbReference type="SAM" id="SignalP"/>
    </source>
</evidence>
<dbReference type="InterPro" id="IPR006574">
    <property type="entry name" value="PRY"/>
</dbReference>
<dbReference type="PANTHER" id="PTHR24103">
    <property type="entry name" value="E3 UBIQUITIN-PROTEIN LIGASE TRIM"/>
    <property type="match status" value="1"/>
</dbReference>
<dbReference type="InterPro" id="IPR050143">
    <property type="entry name" value="TRIM/RBCC"/>
</dbReference>
<dbReference type="PROSITE" id="PS50188">
    <property type="entry name" value="B302_SPRY"/>
    <property type="match status" value="1"/>
</dbReference>
<feature type="domain" description="B30.2/SPRY" evidence="4">
    <location>
        <begin position="1155"/>
        <end position="1349"/>
    </location>
</feature>
<dbReference type="CDD" id="cd13733">
    <property type="entry name" value="SPRY_PRY_C-I_1"/>
    <property type="match status" value="1"/>
</dbReference>